<keyword evidence="6 12" id="KW-0653">Protein transport</keyword>
<dbReference type="InterPro" id="IPR028055">
    <property type="entry name" value="YidC/Oxa/ALB_C"/>
</dbReference>
<accession>A0A5C8NS53</accession>
<feature type="transmembrane region" description="Helical" evidence="12">
    <location>
        <begin position="185"/>
        <end position="203"/>
    </location>
</feature>
<evidence type="ECO:0000256" key="3">
    <source>
        <dbReference type="ARBA" id="ARBA00022475"/>
    </source>
</evidence>
<feature type="transmembrane region" description="Helical" evidence="12">
    <location>
        <begin position="142"/>
        <end position="165"/>
    </location>
</feature>
<proteinExistence type="inferred from homology"/>
<evidence type="ECO:0000256" key="5">
    <source>
        <dbReference type="ARBA" id="ARBA00022729"/>
    </source>
</evidence>
<name>A0A5C8NS53_9BACI</name>
<feature type="domain" description="Membrane insertase YidC/Oxa/ALB C-terminal" evidence="13">
    <location>
        <begin position="67"/>
        <end position="256"/>
    </location>
</feature>
<comment type="subcellular location">
    <subcellularLocation>
        <location evidence="1 12">Cell membrane</location>
        <topology evidence="1 12">Multi-pass membrane protein</topology>
    </subcellularLocation>
</comment>
<keyword evidence="7 12" id="KW-1133">Transmembrane helix</keyword>
<dbReference type="GO" id="GO:0005886">
    <property type="term" value="C:plasma membrane"/>
    <property type="evidence" value="ECO:0007669"/>
    <property type="project" value="UniProtKB-SubCell"/>
</dbReference>
<feature type="transmembrane region" description="Helical" evidence="12">
    <location>
        <begin position="55"/>
        <end position="82"/>
    </location>
</feature>
<dbReference type="NCBIfam" id="TIGR03592">
    <property type="entry name" value="yidC_oxa1_cterm"/>
    <property type="match status" value="1"/>
</dbReference>
<evidence type="ECO:0000256" key="7">
    <source>
        <dbReference type="ARBA" id="ARBA00022989"/>
    </source>
</evidence>
<dbReference type="GO" id="GO:0032977">
    <property type="term" value="F:membrane insertase activity"/>
    <property type="evidence" value="ECO:0007669"/>
    <property type="project" value="InterPro"/>
</dbReference>
<dbReference type="GO" id="GO:0051205">
    <property type="term" value="P:protein insertion into membrane"/>
    <property type="evidence" value="ECO:0007669"/>
    <property type="project" value="TreeGrafter"/>
</dbReference>
<keyword evidence="3 12" id="KW-1003">Cell membrane</keyword>
<feature type="transmembrane region" description="Helical" evidence="12">
    <location>
        <begin position="215"/>
        <end position="233"/>
    </location>
</feature>
<dbReference type="Pfam" id="PF02096">
    <property type="entry name" value="60KD_IMP"/>
    <property type="match status" value="1"/>
</dbReference>
<dbReference type="InterPro" id="IPR001708">
    <property type="entry name" value="YidC/ALB3/OXA1/COX18"/>
</dbReference>
<evidence type="ECO:0000256" key="12">
    <source>
        <dbReference type="HAMAP-Rule" id="MF_01811"/>
    </source>
</evidence>
<evidence type="ECO:0000256" key="6">
    <source>
        <dbReference type="ARBA" id="ARBA00022927"/>
    </source>
</evidence>
<organism evidence="14 15">
    <name type="scientific">Cerasibacillus terrae</name>
    <dbReference type="NCBI Taxonomy" id="2498845"/>
    <lineage>
        <taxon>Bacteria</taxon>
        <taxon>Bacillati</taxon>
        <taxon>Bacillota</taxon>
        <taxon>Bacilli</taxon>
        <taxon>Bacillales</taxon>
        <taxon>Bacillaceae</taxon>
        <taxon>Cerasibacillus</taxon>
    </lineage>
</organism>
<dbReference type="InterPro" id="IPR047196">
    <property type="entry name" value="YidC_ALB_C"/>
</dbReference>
<comment type="function">
    <text evidence="12">Required for the insertion and/or proper folding and/or complex formation of integral membrane proteins into the membrane. Involved in integration of membrane proteins that insert both dependently and independently of the Sec translocase complex, as well as at least some lipoproteins.</text>
</comment>
<keyword evidence="4 12" id="KW-0812">Transmembrane</keyword>
<dbReference type="AlphaFoldDB" id="A0A5C8NS53"/>
<keyword evidence="9" id="KW-0564">Palmitate</keyword>
<evidence type="ECO:0000313" key="14">
    <source>
        <dbReference type="EMBL" id="TXL64531.1"/>
    </source>
</evidence>
<dbReference type="PANTHER" id="PTHR12428:SF65">
    <property type="entry name" value="CYTOCHROME C OXIDASE ASSEMBLY PROTEIN COX18, MITOCHONDRIAL"/>
    <property type="match status" value="1"/>
</dbReference>
<dbReference type="CDD" id="cd20070">
    <property type="entry name" value="5TM_YidC_Alb3"/>
    <property type="match status" value="1"/>
</dbReference>
<evidence type="ECO:0000256" key="9">
    <source>
        <dbReference type="ARBA" id="ARBA00023139"/>
    </source>
</evidence>
<evidence type="ECO:0000259" key="13">
    <source>
        <dbReference type="Pfam" id="PF02096"/>
    </source>
</evidence>
<keyword evidence="5 12" id="KW-0732">Signal</keyword>
<dbReference type="EMBL" id="VDUW01000005">
    <property type="protein sequence ID" value="TXL64531.1"/>
    <property type="molecule type" value="Genomic_DNA"/>
</dbReference>
<comment type="similarity">
    <text evidence="12">Belongs to the OXA1/ALB3/YidC family. Type 2 subfamily.</text>
</comment>
<evidence type="ECO:0000256" key="1">
    <source>
        <dbReference type="ARBA" id="ARBA00004651"/>
    </source>
</evidence>
<evidence type="ECO:0000256" key="8">
    <source>
        <dbReference type="ARBA" id="ARBA00023136"/>
    </source>
</evidence>
<dbReference type="PROSITE" id="PS51257">
    <property type="entry name" value="PROKAR_LIPOPROTEIN"/>
    <property type="match status" value="1"/>
</dbReference>
<evidence type="ECO:0000256" key="2">
    <source>
        <dbReference type="ARBA" id="ARBA00022448"/>
    </source>
</evidence>
<keyword evidence="15" id="KW-1185">Reference proteome</keyword>
<feature type="transmembrane region" description="Helical" evidence="12">
    <location>
        <begin position="239"/>
        <end position="259"/>
    </location>
</feature>
<dbReference type="GO" id="GO:0015031">
    <property type="term" value="P:protein transport"/>
    <property type="evidence" value="ECO:0007669"/>
    <property type="project" value="UniProtKB-KW"/>
</dbReference>
<keyword evidence="2 12" id="KW-0813">Transport</keyword>
<dbReference type="InterPro" id="IPR023060">
    <property type="entry name" value="YidC/YidC1/YidC2_Firmicutes"/>
</dbReference>
<dbReference type="OrthoDB" id="9780552at2"/>
<comment type="caution">
    <text evidence="14">The sequence shown here is derived from an EMBL/GenBank/DDBJ whole genome shotgun (WGS) entry which is preliminary data.</text>
</comment>
<dbReference type="HAMAP" id="MF_01811">
    <property type="entry name" value="YidC_type2"/>
    <property type="match status" value="1"/>
</dbReference>
<keyword evidence="10 12" id="KW-0143">Chaperone</keyword>
<gene>
    <name evidence="12 14" type="primary">yidC</name>
    <name evidence="14" type="ORF">FHP05_09450</name>
</gene>
<dbReference type="PANTHER" id="PTHR12428">
    <property type="entry name" value="OXA1"/>
    <property type="match status" value="1"/>
</dbReference>
<evidence type="ECO:0000256" key="10">
    <source>
        <dbReference type="ARBA" id="ARBA00023186"/>
    </source>
</evidence>
<protein>
    <recommendedName>
        <fullName evidence="12">Membrane protein insertase YidC</fullName>
    </recommendedName>
    <alternativeName>
        <fullName evidence="12">Foldase YidC</fullName>
    </alternativeName>
    <alternativeName>
        <fullName evidence="12">Membrane integrase YidC</fullName>
    </alternativeName>
    <alternativeName>
        <fullName evidence="12">Membrane protein YidC</fullName>
    </alternativeName>
</protein>
<evidence type="ECO:0000256" key="11">
    <source>
        <dbReference type="ARBA" id="ARBA00023288"/>
    </source>
</evidence>
<evidence type="ECO:0000313" key="15">
    <source>
        <dbReference type="Proteomes" id="UP000321574"/>
    </source>
</evidence>
<reference evidence="14 15" key="1">
    <citation type="submission" date="2019-06" db="EMBL/GenBank/DDBJ databases">
        <title>Cerasibacillus sp. nov., isolated from maize field.</title>
        <authorList>
            <person name="Lin S.-Y."/>
            <person name="Tsai C.-F."/>
            <person name="Young C.-C."/>
        </authorList>
    </citation>
    <scope>NUCLEOTIDE SEQUENCE [LARGE SCALE GENOMIC DNA]</scope>
    <source>
        <strain evidence="14 15">CC-CFT480</strain>
    </source>
</reference>
<evidence type="ECO:0000256" key="4">
    <source>
        <dbReference type="ARBA" id="ARBA00022692"/>
    </source>
</evidence>
<dbReference type="Proteomes" id="UP000321574">
    <property type="component" value="Unassembled WGS sequence"/>
</dbReference>
<keyword evidence="8 12" id="KW-0472">Membrane</keyword>
<sequence>MEQKSVFTFLKKYKWIGIAFVILLLAGCGGGINQPINENTSGWFNHYFVYNFSLIIKKIASILNGSYGLSIIVITLVIRLALLPSMLKQTKNSLVVQDKMKELKPELDALNEKYKGKKTQEAQMEKQQEMMKIYQSHQFNPLASFSGCLPLLIQMPILIAFYYAIRRTPEIAVQSFLWFDLGQTDLLLTGIAVVIYFIQFKVSQIGLDEKQRKQFAVLGLISPIMIGVISLNAPAALPLYWTVGGLFIMMQTLISKRIYLAHKNK</sequence>
<keyword evidence="11 12" id="KW-0449">Lipoprotein</keyword>
<dbReference type="RefSeq" id="WP_147667411.1">
    <property type="nucleotide sequence ID" value="NZ_VDUW01000005.1"/>
</dbReference>